<gene>
    <name evidence="2" type="ordered locus">DGo_PB0434</name>
</gene>
<feature type="compositionally biased region" description="Basic and acidic residues" evidence="1">
    <location>
        <begin position="256"/>
        <end position="267"/>
    </location>
</feature>
<dbReference type="Proteomes" id="UP000007575">
    <property type="component" value="Plasmid P2"/>
</dbReference>
<dbReference type="SUPFAM" id="SSF53300">
    <property type="entry name" value="vWA-like"/>
    <property type="match status" value="1"/>
</dbReference>
<dbReference type="Gene3D" id="3.40.50.410">
    <property type="entry name" value="von Willebrand factor, type A domain"/>
    <property type="match status" value="1"/>
</dbReference>
<evidence type="ECO:0000313" key="2">
    <source>
        <dbReference type="EMBL" id="AFD27703.1"/>
    </source>
</evidence>
<evidence type="ECO:0000313" key="3">
    <source>
        <dbReference type="Proteomes" id="UP000007575"/>
    </source>
</evidence>
<feature type="compositionally biased region" description="Basic and acidic residues" evidence="1">
    <location>
        <begin position="192"/>
        <end position="201"/>
    </location>
</feature>
<name>H8H2F6_DEIGI</name>
<proteinExistence type="predicted"/>
<dbReference type="OrthoDB" id="54803at2"/>
<protein>
    <submittedName>
        <fullName evidence="2">Zn-dependent peptidase</fullName>
    </submittedName>
</protein>
<dbReference type="RefSeq" id="WP_014686795.1">
    <property type="nucleotide sequence ID" value="NC_017791.1"/>
</dbReference>
<keyword evidence="3" id="KW-1185">Reference proteome</keyword>
<reference evidence="2 3" key="1">
    <citation type="journal article" date="2012" name="PLoS ONE">
        <title>Genome sequence and transcriptome analysis of the radioresistant bacterium Deinococcus gobiensis: insights into the extreme environmental adaptations.</title>
        <authorList>
            <person name="Yuan M."/>
            <person name="Chen M."/>
            <person name="Zhang W."/>
            <person name="Lu W."/>
            <person name="Wang J."/>
            <person name="Yang M."/>
            <person name="Zhao P."/>
            <person name="Tang R."/>
            <person name="Li X."/>
            <person name="Hao Y."/>
            <person name="Zhou Z."/>
            <person name="Zhan Y."/>
            <person name="Yu H."/>
            <person name="Teng C."/>
            <person name="Yan Y."/>
            <person name="Ping S."/>
            <person name="Wang Y."/>
            <person name="Lin M."/>
        </authorList>
    </citation>
    <scope>NUCLEOTIDE SEQUENCE [LARGE SCALE GENOMIC DNA]</scope>
    <source>
        <strain evidence="3">DSM 21396 / JCM 16679 / CGMCC 1.7299 / I-0</strain>
        <plasmid evidence="2">P2</plasmid>
    </source>
</reference>
<organism evidence="2 3">
    <name type="scientific">Deinococcus gobiensis (strain DSM 21396 / JCM 16679 / CGMCC 1.7299 / I-0)</name>
    <dbReference type="NCBI Taxonomy" id="745776"/>
    <lineage>
        <taxon>Bacteria</taxon>
        <taxon>Thermotogati</taxon>
        <taxon>Deinococcota</taxon>
        <taxon>Deinococci</taxon>
        <taxon>Deinococcales</taxon>
        <taxon>Deinococcaceae</taxon>
        <taxon>Deinococcus</taxon>
    </lineage>
</organism>
<feature type="region of interest" description="Disordered" evidence="1">
    <location>
        <begin position="246"/>
        <end position="268"/>
    </location>
</feature>
<dbReference type="KEGG" id="dgo:DGo_PB0434"/>
<dbReference type="AlphaFoldDB" id="H8H2F6"/>
<evidence type="ECO:0000256" key="1">
    <source>
        <dbReference type="SAM" id="MobiDB-lite"/>
    </source>
</evidence>
<accession>H8H2F6</accession>
<dbReference type="HOGENOM" id="CLU_603724_0_0_0"/>
<sequence>MKAKQVVCNPEYPYPPLQYRQGVRALPKDIRAFHVAYLESLIAHEAGHTHHSGDLPAGLLGQVVNIIEDERMERLMAQTFPQLQALFHLAADADAAHALAGGGRGGDLIRGCLLHRFTWHHPTWAYVPDRADAPHWPQVRTILEDAWIAPDFADVITAARDILKILSLPADAPRRDDLAPLLDGTGQQVLSPDERAEEDARSAGAGKGDGGRRPTRPTPEQLPTATTLELKAQLTGLSRQLAGLLQAKGKPSHLQQSRDRGRYRADRTVTGSERCFDQRIGAEKPTETHVRLAVDISGSMQGRDMDAARELTFALTYAAQLAGVPLIAVAFDDDVVPLVTPEQPGGDTALNTVARLHARGGTVLAPALEALWRPILPGKSLTFVITDGGLGSDDYQDCQRLRAKHQGMIVPVLLGDAPRTQAQYEAAFGRCVALRDGTQLMTYFPSFLRAFLK</sequence>
<dbReference type="InterPro" id="IPR036465">
    <property type="entry name" value="vWFA_dom_sf"/>
</dbReference>
<geneLocation type="plasmid" evidence="2 3">
    <name>P2</name>
</geneLocation>
<dbReference type="EMBL" id="CP002193">
    <property type="protein sequence ID" value="AFD27703.1"/>
    <property type="molecule type" value="Genomic_DNA"/>
</dbReference>
<dbReference type="PATRIC" id="fig|745776.4.peg.3729"/>
<feature type="region of interest" description="Disordered" evidence="1">
    <location>
        <begin position="177"/>
        <end position="226"/>
    </location>
</feature>
<keyword evidence="2" id="KW-0614">Plasmid</keyword>